<feature type="coiled-coil region" evidence="14">
    <location>
        <begin position="2342"/>
        <end position="2403"/>
    </location>
</feature>
<dbReference type="PROSITE" id="PS50021">
    <property type="entry name" value="CH"/>
    <property type="match status" value="2"/>
</dbReference>
<comment type="subcellular location">
    <subcellularLocation>
        <location evidence="3">Cytoplasm</location>
        <location evidence="3">Cytoskeleton</location>
    </subcellularLocation>
    <subcellularLocation>
        <location evidence="2">Cytoplasm</location>
        <location evidence="2">Myofibril</location>
        <location evidence="2">Sarcomere</location>
    </subcellularLocation>
    <subcellularLocation>
        <location evidence="1">Nucleus membrane</location>
    </subcellularLocation>
</comment>
<evidence type="ECO:0000256" key="1">
    <source>
        <dbReference type="ARBA" id="ARBA00004126"/>
    </source>
</evidence>
<dbReference type="SMART" id="SM00033">
    <property type="entry name" value="CH"/>
    <property type="match status" value="2"/>
</dbReference>
<evidence type="ECO:0000256" key="14">
    <source>
        <dbReference type="SAM" id="Coils"/>
    </source>
</evidence>
<dbReference type="GO" id="GO:0051015">
    <property type="term" value="F:actin filament binding"/>
    <property type="evidence" value="ECO:0007669"/>
    <property type="project" value="TreeGrafter"/>
</dbReference>
<dbReference type="PROSITE" id="PS00020">
    <property type="entry name" value="ACTININ_2"/>
    <property type="match status" value="1"/>
</dbReference>
<dbReference type="InterPro" id="IPR047290">
    <property type="entry name" value="CH_SYNE1_rpt1"/>
</dbReference>
<feature type="coiled-coil region" evidence="14">
    <location>
        <begin position="6021"/>
        <end position="6100"/>
    </location>
</feature>
<evidence type="ECO:0000256" key="10">
    <source>
        <dbReference type="ARBA" id="ARBA00023136"/>
    </source>
</evidence>
<accession>A0A6J2U3C7</accession>
<dbReference type="Gene3D" id="1.10.418.10">
    <property type="entry name" value="Calponin-like domain"/>
    <property type="match status" value="2"/>
</dbReference>
<keyword evidence="5" id="KW-0963">Cytoplasm</keyword>
<keyword evidence="11" id="KW-0009">Actin-binding</keyword>
<feature type="coiled-coil region" evidence="14">
    <location>
        <begin position="7398"/>
        <end position="7503"/>
    </location>
</feature>
<feature type="compositionally biased region" description="Low complexity" evidence="15">
    <location>
        <begin position="218"/>
        <end position="234"/>
    </location>
</feature>
<dbReference type="SMART" id="SM00150">
    <property type="entry name" value="SPEC"/>
    <property type="match status" value="43"/>
</dbReference>
<dbReference type="FunFam" id="1.20.58.60:FF:000212">
    <property type="entry name" value="Uncharacterized protein, isoform B"/>
    <property type="match status" value="1"/>
</dbReference>
<dbReference type="GO" id="GO:0030017">
    <property type="term" value="C:sarcomere"/>
    <property type="evidence" value="ECO:0007669"/>
    <property type="project" value="UniProtKB-SubCell"/>
</dbReference>
<feature type="region of interest" description="Disordered" evidence="15">
    <location>
        <begin position="1"/>
        <end position="175"/>
    </location>
</feature>
<dbReference type="PROSITE" id="PS00019">
    <property type="entry name" value="ACTININ_1"/>
    <property type="match status" value="1"/>
</dbReference>
<dbReference type="FunFam" id="1.10.418.10:FF:000033">
    <property type="entry name" value="nesprin-1 isoform X1"/>
    <property type="match status" value="1"/>
</dbReference>
<evidence type="ECO:0000259" key="16">
    <source>
        <dbReference type="PROSITE" id="PS50021"/>
    </source>
</evidence>
<feature type="domain" description="Calponin-homology (CH)" evidence="16">
    <location>
        <begin position="296"/>
        <end position="403"/>
    </location>
</feature>
<keyword evidence="8" id="KW-1133">Transmembrane helix</keyword>
<feature type="compositionally biased region" description="Pro residues" evidence="15">
    <location>
        <begin position="1"/>
        <end position="11"/>
    </location>
</feature>
<dbReference type="CDD" id="cd21241">
    <property type="entry name" value="CH_SYNE1_rpt1"/>
    <property type="match status" value="1"/>
</dbReference>
<protein>
    <submittedName>
        <fullName evidence="18">Nesprin-1 isoform X2</fullName>
    </submittedName>
</protein>
<dbReference type="GO" id="GO:0005856">
    <property type="term" value="C:cytoskeleton"/>
    <property type="evidence" value="ECO:0007669"/>
    <property type="project" value="UniProtKB-SubCell"/>
</dbReference>
<dbReference type="Pfam" id="PF00435">
    <property type="entry name" value="Spectrin"/>
    <property type="match status" value="9"/>
</dbReference>
<comment type="similarity">
    <text evidence="4">Belongs to the nesprin family.</text>
</comment>
<feature type="coiled-coil region" evidence="14">
    <location>
        <begin position="6235"/>
        <end position="6265"/>
    </location>
</feature>
<evidence type="ECO:0000256" key="4">
    <source>
        <dbReference type="ARBA" id="ARBA00008619"/>
    </source>
</evidence>
<sequence>MSGQQPPPPFGNGPRGWNPRAPNPASPSPSSFLYRPPSPWTAPSPPPIISGPRAFGHAMSPAPGVTQSQVRGQRGSNNMPHPCPQWPAGNQSPAPYQPPPSTFQSQTQPQPQPGYGYAPQTPTKFGPPTPGSPAYGSAPRPFRSAPLQHQNSYGQPTSSFQLSPTPSPIVCQTPSSDFMYSNRQTPLSHLYENVPPAPLQRQLQPQPHYPQPAPPPQYLHQPPQSQQPRQHAQDQVDFVGVPLEPPQPKSYVIYDDEEEFGPSTAEIIANQSQDYIDEKLAEYQMTILQLQEEQERVQKKTFTNWINSYLSKRVPPLRIDDLINDLRDGTKLIALLEVLSGERLPVEKGRVLRRPHFLSNANTALQFLASKRIKLVNINPADLVDGRPPVVLGLIWTIILYFQIEENSRNLEYLGHGIGGSVSSLDSVGNQKAGDLKAEKWKQGARKTLLNWVTNALPKDIGVEVKDFGASWRDGVAFLALIDAIKANLVNLAELKKTSNRQRLETAFDVAESKLGIAKLLDAEDVDVPKPDEKSIMTYVAQFLHKYPEPKGATRDQSHVQQELDELRRFLVEKTTEYEPMVMMNSFPRDFGEYMLARSEVDAHLPAYNRLKQLMESQSGFLQVSRQSWDEINELWQRLQYQMMYWLWLLDAELPGDFGTVGKWLAEAEKLLMDNEIPSAMNEETAAVISRKLEEHKLFFADLPRIMAMFDNAKRSPLAQQVPLEQLRNMERRLQDVAPKAAERRIRLKFLEHKCCLIAFLNLVENKMRGWTGKYGHEEKVVQQLEQYKNFVSRNKIFQEFQKAFVDMQQVVDEYKREGNVARKDVTDIDRFMYETEERWKRVSMELKCCQNSLEEVVTCWRNWNQLAPSCEEWLLLAEQKLNQTEDERLEFFQDISMWKDKFDALANAANYLIASCEEPIAQNLRQRHGALAERFERLFANTKQYVHAGDIIRSRQEYKSGIEQLSKWLRNAEAVLDQRQVLGNSEQIRKYGEQLQKLASEIDDNEELFKTISRNFQALIQDLSRDEVDKMMKLLKQEKESLVRIRAQIPAKLHLFHQLEIQQESLEAGQKEIHQWLNEAEQVLSTHSLTGGRNAINDELNKHKTFFSRTVYYRSMLESKNKVFQNLLKAVTADDKIDTAPAAREMQQLNERFNYVIQNAEQWEQRLSDAGRSWNNFTNNERVVSEWLTQAESMLIEKHIESKTTIETQKYFFENVNERWMNDLVQSAQQVLTTLPSAEQPAVVQTVEQLQTRWKNVLSQAPLHLLKLEFRLDENAFYQSLKDVEKELQLEKQALNRNEDVDSILRRNEQFLLQQGAVPRIEKCLQNMQRLSQAQRQQQPGDMSLEQAYDNAKAQWQLFSNKLGEMRQTLQQIPAQWDGYHQKFNEMIDWMNSVDMSLKSIVNEVNTMEEFEKEKVVFQKICQDADNKREDMKWLVKTLDSLLSYATEDEANIEQKKLEDLIARYKNLIPTIEITMVKTEVFSKCYTYRREVHEVVCLLSKVKDQTANIPAPDSLDRVNRMIEEQQYAINQLDHQRPHIMSMLQRGRDLSKDVHAPAFVNTEVKNLETGWNEAYTETADKLQALKGTQAVWSDFVDQKNDIFSMLQTAETELRALTPLQTDPKNVSQDLKSKRDLNVQLQQASHQLLPKLHALKTELAPLAAADKRPILEKEVTEVEKMFFNTMEHVKDRVGYLEDYSAKWNNYKTRLAELQEWANKVAPKNIEALQSEDLTPEERVVKVQSFKRVLADRMKQLDLLAADASELAPKEGNIAEAKRLKGEITKLQEVLSAINRNVDHQSQAVQEDLVNWQHFQAGLQQIKPAVEQSEIKVNNIVPKPITLEEAVAMQQNAKQFETQCLDQLDKLQGISNISHKMLCKTNAPDELDAMHSRWTAVHENAKQASAKLEKLVANWKSFDEDAAKLESWINQGEQLLGKRSAVLNTPHIDKLEKELVRLKSFNNEISQQQAKLVTLGQNADQISLHLAPEGAIDIKDRVNSMKGKLHKLSESNRANINEVSDAIISRQDFTAKMVNFSNWMEQLRNQVSQVEEINPERVETSLHVVHALLQEHADKKPSFNAIYDEVKQLTLGATPEESNALNDAYTALVVNYQNLETNMLQKKAALEKWTELLGWKHDTESHMNYLKHQLDKPEGPSADELKKTIDEIGHLGQGLNYWKGQAKEIDEHPAIQLRDGLSRRPLIATQIVNDVENKLENLKLRSQNQKQQIEQMSVRKDKFHALENNFGKALQDNRAKLDQILKQRPTLNNIDQIIADLVTLNEALKHQSELKDRIHDEGSMLMREDIGSMPAIQESLLVLDKNYDSLQNEIADRIQKYNLISQALREYADSKDKFSKELRKAEDLFNSIAQQPHDEHELQQASEKTRKTMEQLRKSKVNLDELERRGNNVGKLFAAIGESVPQEVPQEVSAAKQQWQELHDKSARNAHVYETEAVIWSHIEDAKKDLLPWLSETNQGLCDAADNTIEIEFGPMRLSKYRTELPSYQSLKDTIAEKTRDLVKMNNGAEIPALTALNQLLNEQFAEVTNNADRLNAITTSFNDQEQELRKRTKAAGENVNKVREQLIKCDDMSGDNNKIMERLLQSRALRAELGNCGNEIENIKQKVDELRSLYPTFNESIMPKELNNVQKRYEGVDLYGQKIESSLLKFLKKFHADKVGMLKRIIATQREKVAWCQPESSSDKYNLDVKKSSLQEVGKSIDDCKARHAETLKSLEMLKAVEAPQNLAELNRDAELLTKEMQALQDSFDNIKNILDENVDLWSQYEQSNEQISNWLRDVEGRVKAETSSQVNMPEVSQKLQQLAILQQDVLAHEPIIKNLEQTSQQLIEKNPEARIGQFVTHLVQRYQTVAKSLANYIDKIRSAQLSNTNFAKASKDFNEWFGDAKIEFQELARMGSPGSSSATAQQLQTIKNYLKTFDNGQQLLNNAVDIGEALYPVVSPENRERIRADLRQMREKYDYLRDEANALMQQVEGVLIQKTSIEESYTQVSHYLNESRAKVSSGDELYPTLAAKKAALQNYKTQLQEITLHKNALKQLHDKAVTLCDDESERKTDESIQEYNQLSQRISDRINTVGNHVVKHEAYDQVLEKAQDWLNTIKSEAIDILNETTFEKEGAEEKLIVVENLLQHKPEGDSIFDTCHKLLETVLTQTHPNGHPALLKGFEEPKRAWDEFMILCQDSLVKLKQLCSKWDEFDSVIEELDNWMRNVESVVKNQNLKSTADAKNGHLKQLKDIAKEIEHRGAAINDLMDQGREIEGETDLNLKLSRLNTRYQTLKNLCKESIAKYENYVKDHESFDKDYEAFKQNLETSVKTLAKANEIVGDQSVLQEQQNKLREMSDKRITDSTVFEGLIDRGEKLYGHTSPDGREIIRQQLRALRTMWDNYTDDLNSATQKIDQCLLQFNEFSIAQDQLTKWLKDVDKAMQSHTELKTTLQEKRAQLQNHKLLHQEITTHNVMVDNVCDKAQVLVDQLKDNSLNVYLQSIKQLFQNIVQKSNEILNNLEDCVQKHNDLNNALSGAKSWIGNEKSKLLECDDAYGEKADIKRKIETLVQLAQNKPQALKLITEIREQFDKVKPTTSEKGNEVLSKEIDELEITMKSHFDDIEGIEGKQNDVLAQWDKFEKTLEDLTQWCRNAEAVFREQQLKSTLHEKVEQLEKYKIQRELILQKEKEVDAFGDAVHALLNNCGADRLKTLATQITNRYQLLQVLSKEVVNRWSNLVDDHQFYQDKYNEVDLWLQPIETQLDKALKDELTQNANILQILLSEKEQADSLFTALNAAGEKALPETSTQGREKIRKDLRDIRDRWDKLDEGIRNLQKRQEAQTVQLSSYQDILNQTVSWLDQVEKLLHNENPSTWTSAQEIRSKLYKYKSTTQDINSHKRIIEAVNEKSTALLNSAPQTNADEIKKAVADVNKRYDQVSTDCAKLVADLDAAFDVYQQFSELQKAQQDYQKNLWDRLAGYSDYSGNKAALQARLQKITEIQDALPEGVAKLKALEQQIEQDATNIPARSKEAMARDLANLHADFEKFGNSLSDVKSGLESRLQQWNDYEINLDRLINWLCEAENALKNYNPKASLEEKEEQLNRFQNLTQTLRQNEADFEKMKDDTSELVQSSGETRIAVNVQQVSSRFQSIQATAKEILKKCEQSVQDHTHFNEKYNQCADWLASAQARFDDCSDMAQVGSRDDLLKKQVVIQELLAQQPSATLLLNGTVEFGEKCYASTATEGREAIRSQLDELQQTFDQLFDNITSTARKLQDKMSKWSGFDEIADKLEGWLNEIERTLPSEIELKTTLDEKRNKLQSYRDALNDINNHQVELGNLQEIAANLPEKTEHVDQILKDIVDRFGKAQKRAQNYVQRYESIVSDHQQYSKAVMDAQEFIDATLNTVHYWGDLDLEQISLHTNLDRLKNLKASLADEFPRVDQVRALGEKVIPGTVDVGQINIKSQIDTTQQEWEGLLAAITSTIEAIELRLQQWAEYEQLRDQCLSWIRDTDNNLHAIDLKEDLPKKRAQLDALKALQGDVRAKELEVDSVTEKAQTLLKGPSSTRASGPELVTKYQQIFHKVKDLNSRWQQYVVSHDEFDTALFDCKSWINGIKEKLDYCSDTSSMSQKELDKKLSTIQDVILLKDEGSARVLKILEQAQHVLANTAPAGHEAINKEITDLQDLWSGIALRIMDVKSNLDDSITQWSGFLDHVQNVRKFNEWLDGLLKELAEHQTTMTEKRAQLDRVKTTEEKVRVEKIDVDALKIQAKEMIASGQQSQAAFQAQKVLDTFDQLFAKTQKLLSDRQDQYRDHRLFKEAYDDLVSWISRAREKFPALKQSSLSDKLAIENAVQATEALLNKQAQGELLVEHLVHTGEVVLASTSTQGQEIIRNDIRALRDSFESLFREISQQKENLEVTMVQWRAYKEEYERLMEWLQQIDILVKNHKLNLCPNLPEKEKQVADMREVMSRLEKGKQDIEKFNASAAGLLKSHLDTYVNNQLRHLSSMYQVQVNLGKDVLKKVETNRDQHREYDANMKSAKDWIANAKATIQSAGEGAGSKEALQRRLEQIQDLIRNREVGQNLVHTAINNGEKIIRNTRSDGRDSINSEMKELQTEWDRLVKKMSTAKVQLETNLLQWADYSSSYSQLQQWITDREAKLQQACEQKVVKSKRGQPGLSSGLSERKANLRQTNNIVQDIVSFEPMIQSVTSKASDLQQGAPATEISDKYENLTKQAKDLYEKQKNTIDNYQALIDAGNEFATWLRNAKERLSKCSEPTGDKQALAEKTHQLKILQGEVSEGSEKLKNALEQGEIACRNAEPEDREIIEEEVALLQEEFDAYVEALNKAKDYLEVGIVKWADYQDQYTEALEWLTKTEALVQSYNKLQDSLLQKKVVLEEFQGHLQTLFDWQKTLDHLNMKAQVLLETCSDTRISNAIMQLTTKYNALLTLAKEVMRRLEMHYQEHQQHHTLYEECQSWIENTREKLTDCEVIPGTLNEVQIKLNTVKNLRQGFETGQNKLRYLLELKEKVIMNTEQNGAAKIQEDTEALKQDFEKLLVDLNDVRQKLANRLAQLEEIFKQYKILLEWLEDVEPSVKANADYLNDLSEKRAALEKFRVIQRDINSHNDIVEKINKRLQEDNSLDKNDFQTGLNKFEELQAQVNKIIESLENQVNSHEKYKQAYNELQDWLRRTRIEVEQCSDCHGEKDQVEDRLNRLGDIQATSIEGKSLLDACEELSRAVIASSGSEGQDNVAQEIKHLTSEWETLQAMSRDARSNLESCLAAWQTFLKKFNKINLWINTISKRVAKSQEAENKTTEDLVNAKKLLEEVLAEKDNVEDLNDNCELLMEKSACSRIRDQTIETQASYTKLLTAAQGLVSKIEKNLSDHTEFLNYKKEMDDWIEKARQVLDECSTDGDAATIAQKLDTVNSLASRLPEGQHLLGMVQDAYSKASNITPEDKQEKLREIMTKVREDWDALGLAVKQKLSDLKQAQNRWSDFAINKDKLEKWLDETEKTLRSPPETKGELSEMKTLLERYKTLANEFKQKSNDLEQLQSEARDLGTEVDAVHRLQSRCDKLKNDCASHIKALEQEIVDYNAYHQSLQDVEKWLLQISFQLMAHNSLFISNREQTQEQIKQHEALLGEIQKYQTNLDDLNAKGQGQIKRYESTTPSIRPTVESQLKNIQDSYNSLLQTSVQIKNRLLESLAKFQEYEDTLDSIMRNLESYEPIIQNELDAPATSLEIAQNQLKCAQNMQNKLNNEKSRLAAAVQACEAATASISRPSSPLETAMQAIPERELIVRAKLEDLLDQVQSHLGGLTASVSELEQQQKQRGELQDWVKKQQSSVADWLMRPSKLRPEAARQELVAMNDLLNTIGDKRSQLMLEMTGSLGDEDTNLDDNIDKLESDLMDAIAKKQAGQGIIDGYRQGMQDVQNWFDTLIKRMDVLDRGSGLNCAQKMAAINEIKNEYELQGHPKVQELKSKAAQVAEVISNLDGQQVEEQLKSLDRRFADLGKRIDRKAQLLDVTNKGVDGAKGEIEQLQNWVKQQIEELQAPAALGFAPKDAEARQQKIKSLMKDAEAKQSLADVLEKRIANMQPELEPAEYAQLETSLRNLNSENRNLSGVLKAELDRALDATKARKALENDLEKARNWLKTKISEVRKLPVYHPLTSTEIEKKIVENRKYDDDAKQFNDSVLGDVQRQAANIMKDCGDEDKTSLQKILDELAADYQTLKDETGKRGKSLDDLLQGRKAFEDSMKKMGDWLNEMETATEGELRTTSLPVLEEQLAHYKKLLKNADDMGGLINDVSEQGKSILPTLSNADKLKLNDDIKNMKDRYGRITHTINDRVNVLGDHIKKYKDAKSKLADCSQFLSGIQQRLRDLNKPIGSRIEDVQDLLGSYEGILKELKDSKSRMGDMQMDDLPELQSVLAQQDDMIKLIEDQLAHLRQLLLLREQFIALINEIIAFIMKYTDVIIDIENSPDSLEDKINKYDDVIVKIQECEGLLASANDKGQKIASEGNAADKNSITEQLQSLKNQLQNLRKAVESQRQKHQLQLESHKKMAAELSDILDWLHNNEGAAKSRPLLDRDPESVEHELQKHQSLCQEINSYLDKFNKINDTVKTELGMPSSLIEMLSEGRSLVSSLPRELEEREKYLKNNRDSRLEYMQLVAKFNDWVHEAELRLQHSQHGIDYEHLVSDLDEHKVFFGNEAPIRNLVHKQIQEAADKIWSSLNNYEQSELSSELSQFQTKLATTLDKAKTQQSELEREAERWREYQQSIERVKATIERTKFSDEPVQNLAGLHFNIQKLTHAIGNVQSQTSDLTLVNQQAQSLIRQADSRNRQLIEKDNADLNRSWQDLIRSLEQRRDGLQQLAEHWDSFENGLHGWEKALGRLEDKFRNVDPIVRSRRHLEDTKNAIQELREESNQLKSSHKEIEALSKSILTFLGEVHKPSAEAIQAKVDKLVEQQTRLNDTLRDKDQQVSKDLEEIEQVFRRISELQDKLNALHEQVQGIHVYDEHIAKTEQALITLHSQVQQTAEESRSLIAQTQAHYQQKQNLVPSDIAQEFTALELLVERVQVAMETKEKDFKRAKTVRTEYVAGVDEIQRWLLQAEVQVQDRTLAPTQMKELLQRINHEITGIYERFTLVKTNGQLIIENCRNSEEKTLVQTTIDQLAAQLGQVRAWLDEKKQAVGDSLDAWTRFMNLYQIVMSWVAEKRTFIDQTIELRTLPEARNKLNDYVAAVKSIKPIVKHLSEMDKELEHIGQVTTVGDLKDKLQEAEDAKISVEAVLLERNSLLQEACEEWDQCERKIKDIRVWHEKTKQTLESPQQKKKPLRDQLGYCEKTLADINVQKTKLRLSIEKLEVHFRNGMGGDPRLSENVDDLVRLLDGLSEVVRTKSQDLEQTLAQIDVYQQQMQALRQRIIQEEQQLRLVMAPTYLPHDRERALAEQQACRERVKNLHSKITARNERIKLLIHRGTPDDALLVLDM</sequence>
<evidence type="ECO:0000313" key="17">
    <source>
        <dbReference type="Proteomes" id="UP000504634"/>
    </source>
</evidence>
<dbReference type="Proteomes" id="UP000504634">
    <property type="component" value="Unplaced"/>
</dbReference>
<keyword evidence="17" id="KW-1185">Reference proteome</keyword>
<feature type="coiled-coil region" evidence="14">
    <location>
        <begin position="1946"/>
        <end position="1976"/>
    </location>
</feature>
<feature type="coiled-coil region" evidence="14">
    <location>
        <begin position="2959"/>
        <end position="2986"/>
    </location>
</feature>
<feature type="coiled-coil region" evidence="14">
    <location>
        <begin position="5286"/>
        <end position="5339"/>
    </location>
</feature>
<dbReference type="FunFam" id="1.20.58.60:FF:000262">
    <property type="entry name" value="Uncharacterized protein, isoform J"/>
    <property type="match status" value="1"/>
</dbReference>
<evidence type="ECO:0000256" key="6">
    <source>
        <dbReference type="ARBA" id="ARBA00022692"/>
    </source>
</evidence>
<feature type="compositionally biased region" description="Low complexity" evidence="15">
    <location>
        <begin position="102"/>
        <end position="122"/>
    </location>
</feature>
<dbReference type="PANTHER" id="PTHR47535">
    <property type="entry name" value="MUSCLE-SPECIFIC PROTEIN 300 KDA, ISOFORM G"/>
    <property type="match status" value="1"/>
</dbReference>
<feature type="coiled-coil region" evidence="14">
    <location>
        <begin position="6565"/>
        <end position="6618"/>
    </location>
</feature>
<gene>
    <name evidence="18" type="primary">LOC115630477</name>
</gene>
<dbReference type="PANTHER" id="PTHR47535:SF10">
    <property type="entry name" value="MUSCLE-SPECIFIC PROTEIN 300 KDA"/>
    <property type="match status" value="1"/>
</dbReference>
<evidence type="ECO:0000256" key="13">
    <source>
        <dbReference type="ARBA" id="ARBA00023242"/>
    </source>
</evidence>
<feature type="coiled-coil region" evidence="14">
    <location>
        <begin position="4090"/>
        <end position="4120"/>
    </location>
</feature>
<dbReference type="FunFam" id="1.20.58.60:FF:000222">
    <property type="entry name" value="Uncharacterized protein, isoform D"/>
    <property type="match status" value="1"/>
</dbReference>
<evidence type="ECO:0000256" key="11">
    <source>
        <dbReference type="ARBA" id="ARBA00023203"/>
    </source>
</evidence>
<dbReference type="InterPro" id="IPR001589">
    <property type="entry name" value="Actinin_actin-bd_CS"/>
</dbReference>
<feature type="coiled-coil region" evidence="14">
    <location>
        <begin position="7896"/>
        <end position="7923"/>
    </location>
</feature>
<feature type="compositionally biased region" description="Polar residues" evidence="15">
    <location>
        <begin position="65"/>
        <end position="79"/>
    </location>
</feature>
<dbReference type="Pfam" id="PF00307">
    <property type="entry name" value="CH"/>
    <property type="match status" value="2"/>
</dbReference>
<dbReference type="FunFam" id="1.20.58.60:FF:000230">
    <property type="entry name" value="Uncharacterized protein, isoform D"/>
    <property type="match status" value="1"/>
</dbReference>
<dbReference type="FunFam" id="1.10.418.10:FF:000037">
    <property type="entry name" value="nesprin-1 isoform X1"/>
    <property type="match status" value="1"/>
</dbReference>
<dbReference type="InterPro" id="IPR018159">
    <property type="entry name" value="Spectrin/alpha-actinin"/>
</dbReference>
<dbReference type="SUPFAM" id="SSF47576">
    <property type="entry name" value="Calponin-homology domain, CH-domain"/>
    <property type="match status" value="1"/>
</dbReference>
<dbReference type="InterPro" id="IPR001715">
    <property type="entry name" value="CH_dom"/>
</dbReference>
<dbReference type="FunFam" id="1.20.58.60:FF:000188">
    <property type="entry name" value="Uncharacterized protein, isoform D"/>
    <property type="match status" value="1"/>
</dbReference>
<feature type="coiled-coil region" evidence="14">
    <location>
        <begin position="5217"/>
        <end position="5248"/>
    </location>
</feature>
<keyword evidence="10" id="KW-0472">Membrane</keyword>
<name>A0A6J2U3C7_DROLE</name>
<feature type="compositionally biased region" description="Pro residues" evidence="15">
    <location>
        <begin position="207"/>
        <end position="217"/>
    </location>
</feature>
<keyword evidence="7" id="KW-0677">Repeat</keyword>
<evidence type="ECO:0000256" key="2">
    <source>
        <dbReference type="ARBA" id="ARBA00004204"/>
    </source>
</evidence>
<feature type="region of interest" description="Disordered" evidence="15">
    <location>
        <begin position="199"/>
        <end position="234"/>
    </location>
</feature>
<evidence type="ECO:0000256" key="3">
    <source>
        <dbReference type="ARBA" id="ARBA00004245"/>
    </source>
</evidence>
<evidence type="ECO:0000256" key="15">
    <source>
        <dbReference type="SAM" id="MobiDB-lite"/>
    </source>
</evidence>
<dbReference type="InterPro" id="IPR002017">
    <property type="entry name" value="Spectrin_repeat"/>
</dbReference>
<dbReference type="GO" id="GO:0034993">
    <property type="term" value="C:meiotic nuclear membrane microtubule tethering complex"/>
    <property type="evidence" value="ECO:0007669"/>
    <property type="project" value="TreeGrafter"/>
</dbReference>
<dbReference type="FunFam" id="1.20.58.60:FF:000306">
    <property type="entry name" value="Uncharacterized protein, isoform F"/>
    <property type="match status" value="1"/>
</dbReference>
<evidence type="ECO:0000256" key="12">
    <source>
        <dbReference type="ARBA" id="ARBA00023212"/>
    </source>
</evidence>
<dbReference type="GO" id="GO:0008285">
    <property type="term" value="P:negative regulation of cell population proliferation"/>
    <property type="evidence" value="ECO:0007669"/>
    <property type="project" value="TreeGrafter"/>
</dbReference>
<dbReference type="GO" id="GO:0005640">
    <property type="term" value="C:nuclear outer membrane"/>
    <property type="evidence" value="ECO:0007669"/>
    <property type="project" value="TreeGrafter"/>
</dbReference>
<feature type="compositionally biased region" description="Pro residues" evidence="15">
    <location>
        <begin position="36"/>
        <end position="49"/>
    </location>
</feature>
<feature type="coiled-coil region" evidence="14">
    <location>
        <begin position="5646"/>
        <end position="5680"/>
    </location>
</feature>
<feature type="coiled-coil region" evidence="14">
    <location>
        <begin position="4307"/>
        <end position="4337"/>
    </location>
</feature>
<feature type="domain" description="Calponin-homology (CH)" evidence="16">
    <location>
        <begin position="443"/>
        <end position="548"/>
    </location>
</feature>
<dbReference type="FunFam" id="1.20.58.60:FF:000219">
    <property type="entry name" value="Uncharacterized protein, isoform J"/>
    <property type="match status" value="1"/>
</dbReference>
<evidence type="ECO:0000256" key="5">
    <source>
        <dbReference type="ARBA" id="ARBA00022490"/>
    </source>
</evidence>
<dbReference type="InterPro" id="IPR036872">
    <property type="entry name" value="CH_dom_sf"/>
</dbReference>
<evidence type="ECO:0000256" key="7">
    <source>
        <dbReference type="ARBA" id="ARBA00022737"/>
    </source>
</evidence>
<keyword evidence="6" id="KW-0812">Transmembrane</keyword>
<dbReference type="FunFam" id="1.20.58.60:FF:000195">
    <property type="entry name" value="Uncharacterized protein, isoform B"/>
    <property type="match status" value="1"/>
</dbReference>
<dbReference type="CDD" id="cd21243">
    <property type="entry name" value="CH_SYNE1_rpt2"/>
    <property type="match status" value="1"/>
</dbReference>
<feature type="coiled-coil region" evidence="14">
    <location>
        <begin position="7321"/>
        <end position="7367"/>
    </location>
</feature>
<feature type="coiled-coil region" evidence="14">
    <location>
        <begin position="7018"/>
        <end position="7056"/>
    </location>
</feature>
<dbReference type="CDD" id="cd00176">
    <property type="entry name" value="SPEC"/>
    <property type="match status" value="12"/>
</dbReference>
<dbReference type="GO" id="GO:0007097">
    <property type="term" value="P:nuclear migration"/>
    <property type="evidence" value="ECO:0007669"/>
    <property type="project" value="UniProtKB-ARBA"/>
</dbReference>
<dbReference type="InterPro" id="IPR047291">
    <property type="entry name" value="CH_SYNE1_rpt2"/>
</dbReference>
<dbReference type="CTD" id="3771968"/>
<dbReference type="FunFam" id="1.20.58.60:FF:000330">
    <property type="entry name" value="Uncharacterized protein, isoform D"/>
    <property type="match status" value="1"/>
</dbReference>
<evidence type="ECO:0000256" key="8">
    <source>
        <dbReference type="ARBA" id="ARBA00022989"/>
    </source>
</evidence>
<feature type="coiled-coil region" evidence="14">
    <location>
        <begin position="5814"/>
        <end position="5844"/>
    </location>
</feature>
<evidence type="ECO:0000256" key="9">
    <source>
        <dbReference type="ARBA" id="ARBA00023054"/>
    </source>
</evidence>
<dbReference type="FunFam" id="1.20.58.60:FF:000218">
    <property type="entry name" value="Uncharacterized protein, isoform B"/>
    <property type="match status" value="1"/>
</dbReference>
<dbReference type="InterPro" id="IPR052403">
    <property type="entry name" value="LINC-complex_assoc"/>
</dbReference>
<organism evidence="17 18">
    <name type="scientific">Drosophila lebanonensis</name>
    <name type="common">Fruit fly</name>
    <name type="synonym">Scaptodrosophila lebanonensis</name>
    <dbReference type="NCBI Taxonomy" id="7225"/>
    <lineage>
        <taxon>Eukaryota</taxon>
        <taxon>Metazoa</taxon>
        <taxon>Ecdysozoa</taxon>
        <taxon>Arthropoda</taxon>
        <taxon>Hexapoda</taxon>
        <taxon>Insecta</taxon>
        <taxon>Pterygota</taxon>
        <taxon>Neoptera</taxon>
        <taxon>Endopterygota</taxon>
        <taxon>Diptera</taxon>
        <taxon>Brachycera</taxon>
        <taxon>Muscomorpha</taxon>
        <taxon>Ephydroidea</taxon>
        <taxon>Drosophilidae</taxon>
        <taxon>Scaptodrosophila</taxon>
    </lineage>
</organism>
<keyword evidence="12" id="KW-0206">Cytoskeleton</keyword>
<dbReference type="FunFam" id="1.20.58.60:FF:000286">
    <property type="entry name" value="Uncharacterized protein, isoform D"/>
    <property type="match status" value="1"/>
</dbReference>
<keyword evidence="9 14" id="KW-0175">Coiled coil</keyword>
<dbReference type="FunFam" id="1.20.58.60:FF:000266">
    <property type="entry name" value="Muscle-specific protein 300 kDa, isoform D"/>
    <property type="match status" value="1"/>
</dbReference>
<dbReference type="RefSeq" id="XP_030382914.1">
    <property type="nucleotide sequence ID" value="XM_030527054.1"/>
</dbReference>
<feature type="coiled-coil region" evidence="14">
    <location>
        <begin position="2742"/>
        <end position="2769"/>
    </location>
</feature>
<dbReference type="GO" id="GO:0006997">
    <property type="term" value="P:nucleus organization"/>
    <property type="evidence" value="ECO:0007669"/>
    <property type="project" value="UniProtKB-ARBA"/>
</dbReference>
<dbReference type="InterPro" id="IPR057057">
    <property type="entry name" value="Spectrin_SYNE1"/>
</dbReference>
<proteinExistence type="inferred from homology"/>
<dbReference type="GeneID" id="115630477"/>
<dbReference type="FunFam" id="1.20.58.60:FF:000169">
    <property type="entry name" value="nesprin-1 isoform X1"/>
    <property type="match status" value="1"/>
</dbReference>
<evidence type="ECO:0000313" key="18">
    <source>
        <dbReference type="RefSeq" id="XP_030382914.1"/>
    </source>
</evidence>
<dbReference type="Pfam" id="PF25034">
    <property type="entry name" value="Spectrin_SYNE1"/>
    <property type="match status" value="1"/>
</dbReference>
<dbReference type="FunFam" id="1.20.58.60:FF:000186">
    <property type="entry name" value="nesprin-1 isoform X3"/>
    <property type="match status" value="1"/>
</dbReference>
<dbReference type="Gene3D" id="1.20.58.60">
    <property type="match status" value="31"/>
</dbReference>
<feature type="coiled-coil region" evidence="14">
    <location>
        <begin position="5545"/>
        <end position="5579"/>
    </location>
</feature>
<dbReference type="SUPFAM" id="SSF46966">
    <property type="entry name" value="Spectrin repeat"/>
    <property type="match status" value="37"/>
</dbReference>
<feature type="coiled-coil region" evidence="14">
    <location>
        <begin position="2206"/>
        <end position="2233"/>
    </location>
</feature>
<feature type="compositionally biased region" description="Polar residues" evidence="15">
    <location>
        <begin position="147"/>
        <end position="175"/>
    </location>
</feature>
<keyword evidence="13" id="KW-0539">Nucleus</keyword>
<reference evidence="18" key="1">
    <citation type="submission" date="2025-08" db="UniProtKB">
        <authorList>
            <consortium name="RefSeq"/>
        </authorList>
    </citation>
    <scope>IDENTIFICATION</scope>
    <source>
        <strain evidence="18">11010-0011.00</strain>
        <tissue evidence="18">Whole body</tissue>
    </source>
</reference>